<dbReference type="SUPFAM" id="SSF50465">
    <property type="entry name" value="EF-Tu/eEF-1alpha/eIF2-gamma C-terminal domain"/>
    <property type="match status" value="1"/>
</dbReference>
<keyword evidence="5" id="KW-0067">ATP-binding</keyword>
<evidence type="ECO:0000259" key="8">
    <source>
        <dbReference type="PROSITE" id="PS51722"/>
    </source>
</evidence>
<evidence type="ECO:0000256" key="7">
    <source>
        <dbReference type="SAM" id="MobiDB-lite"/>
    </source>
</evidence>
<dbReference type="CDD" id="cd04095">
    <property type="entry name" value="CysN_NoDQ_III"/>
    <property type="match status" value="1"/>
</dbReference>
<dbReference type="EMBL" id="JACCAB010000001">
    <property type="protein sequence ID" value="NYG08420.1"/>
    <property type="molecule type" value="Genomic_DNA"/>
</dbReference>
<keyword evidence="6" id="KW-0342">GTP-binding</keyword>
<dbReference type="Gene3D" id="2.40.30.10">
    <property type="entry name" value="Translation factors"/>
    <property type="match status" value="2"/>
</dbReference>
<keyword evidence="10" id="KW-1185">Reference proteome</keyword>
<dbReference type="InterPro" id="IPR044138">
    <property type="entry name" value="CysN_II"/>
</dbReference>
<dbReference type="InterPro" id="IPR054696">
    <property type="entry name" value="GTP-eEF1A_C"/>
</dbReference>
<dbReference type="Pfam" id="PF00009">
    <property type="entry name" value="GTP_EFTU"/>
    <property type="match status" value="1"/>
</dbReference>
<sequence>MATTATTATTQEATTQEAQTPVTSAVQDSPVPTRRHDLLRLATAGSVDDGKSTLVGRLLYDTKSVLADQLDAVERVSRERGLDAADLALLTDGLRAEREQGITIDVAYRYFSTATRSYVLADTPGHVQYTRNMVTGASTAELALILIDARHGVVEQTRRHLAVTGLLGVRHVAVAVNKMDLVDWSQQRFDEIVAEFARHATRFGIEDVAAVPVSALFGDNVVDRSDRAGWYTGPTLLEHLESVPVGTDPSAQPLRMPVQYVIRPQSADHPDYRGYAGRLASGVVRPGDVVTVLPGGGRTTVAGIDRARADGSLEALEVAFAPQSVVLRLSDDIDVSRGDLIASADEPSLSTRSVAGTVAVLSERPLRQRDRVLLRVGTRTVRALVDDIVDQLDIATMEHRAAPDGLALNAIGRVRLRLADDVAIDDYRALRRTGAFLLIDEADGSTLAAGMADAPDRNAGEGI</sequence>
<dbReference type="NCBIfam" id="TIGR02034">
    <property type="entry name" value="CysN"/>
    <property type="match status" value="1"/>
</dbReference>
<evidence type="ECO:0000256" key="5">
    <source>
        <dbReference type="ARBA" id="ARBA00022840"/>
    </source>
</evidence>
<gene>
    <name evidence="9" type="ORF">BJ986_002907</name>
</gene>
<feature type="region of interest" description="Disordered" evidence="7">
    <location>
        <begin position="1"/>
        <end position="31"/>
    </location>
</feature>
<dbReference type="GO" id="GO:0005524">
    <property type="term" value="F:ATP binding"/>
    <property type="evidence" value="ECO:0007669"/>
    <property type="project" value="UniProtKB-KW"/>
</dbReference>
<evidence type="ECO:0000313" key="10">
    <source>
        <dbReference type="Proteomes" id="UP000573599"/>
    </source>
</evidence>
<dbReference type="InterPro" id="IPR009000">
    <property type="entry name" value="Transl_B-barrel_sf"/>
</dbReference>
<evidence type="ECO:0000313" key="9">
    <source>
        <dbReference type="EMBL" id="NYG08420.1"/>
    </source>
</evidence>
<dbReference type="InterPro" id="IPR000795">
    <property type="entry name" value="T_Tr_GTP-bd_dom"/>
</dbReference>
<dbReference type="PROSITE" id="PS51722">
    <property type="entry name" value="G_TR_2"/>
    <property type="match status" value="1"/>
</dbReference>
<evidence type="ECO:0000256" key="6">
    <source>
        <dbReference type="ARBA" id="ARBA00023134"/>
    </source>
</evidence>
<dbReference type="CDD" id="cd04166">
    <property type="entry name" value="CysN_ATPS"/>
    <property type="match status" value="1"/>
</dbReference>
<feature type="compositionally biased region" description="Low complexity" evidence="7">
    <location>
        <begin position="1"/>
        <end position="20"/>
    </location>
</feature>
<dbReference type="SUPFAM" id="SSF52540">
    <property type="entry name" value="P-loop containing nucleoside triphosphate hydrolases"/>
    <property type="match status" value="1"/>
</dbReference>
<dbReference type="Gene3D" id="3.40.50.300">
    <property type="entry name" value="P-loop containing nucleotide triphosphate hydrolases"/>
    <property type="match status" value="1"/>
</dbReference>
<dbReference type="GO" id="GO:0006790">
    <property type="term" value="P:sulfur compound metabolic process"/>
    <property type="evidence" value="ECO:0007669"/>
    <property type="project" value="InterPro"/>
</dbReference>
<keyword evidence="3 9" id="KW-0548">Nucleotidyltransferase</keyword>
<dbReference type="InterPro" id="IPR027417">
    <property type="entry name" value="P-loop_NTPase"/>
</dbReference>
<dbReference type="GO" id="GO:0003924">
    <property type="term" value="F:GTPase activity"/>
    <property type="evidence" value="ECO:0007669"/>
    <property type="project" value="InterPro"/>
</dbReference>
<dbReference type="InterPro" id="IPR011779">
    <property type="entry name" value="SO4_adenylTrfase_lsu"/>
</dbReference>
<comment type="caution">
    <text evidence="9">The sequence shown here is derived from an EMBL/GenBank/DDBJ whole genome shotgun (WGS) entry which is preliminary data.</text>
</comment>
<dbReference type="InterPro" id="IPR044139">
    <property type="entry name" value="CysN_NoDQ_III"/>
</dbReference>
<proteinExistence type="predicted"/>
<evidence type="ECO:0000256" key="3">
    <source>
        <dbReference type="ARBA" id="ARBA00022695"/>
    </source>
</evidence>
<dbReference type="InterPro" id="IPR050100">
    <property type="entry name" value="TRAFAC_GTPase_members"/>
</dbReference>
<dbReference type="SUPFAM" id="SSF50447">
    <property type="entry name" value="Translation proteins"/>
    <property type="match status" value="1"/>
</dbReference>
<organism evidence="9 10">
    <name type="scientific">Pedococcus badiiscoriae</name>
    <dbReference type="NCBI Taxonomy" id="642776"/>
    <lineage>
        <taxon>Bacteria</taxon>
        <taxon>Bacillati</taxon>
        <taxon>Actinomycetota</taxon>
        <taxon>Actinomycetes</taxon>
        <taxon>Micrococcales</taxon>
        <taxon>Intrasporangiaceae</taxon>
        <taxon>Pedococcus</taxon>
    </lineage>
</organism>
<dbReference type="CDD" id="cd03695">
    <property type="entry name" value="CysN_NodQ_II"/>
    <property type="match status" value="1"/>
</dbReference>
<dbReference type="EC" id="2.7.7.4" evidence="1"/>
<name>A0A852WHR2_9MICO</name>
<dbReference type="Proteomes" id="UP000573599">
    <property type="component" value="Unassembled WGS sequence"/>
</dbReference>
<evidence type="ECO:0000256" key="4">
    <source>
        <dbReference type="ARBA" id="ARBA00022741"/>
    </source>
</evidence>
<evidence type="ECO:0000256" key="1">
    <source>
        <dbReference type="ARBA" id="ARBA00012391"/>
    </source>
</evidence>
<dbReference type="Pfam" id="PF22594">
    <property type="entry name" value="GTP-eEF1A_C"/>
    <property type="match status" value="1"/>
</dbReference>
<dbReference type="PRINTS" id="PR00315">
    <property type="entry name" value="ELONGATNFCT"/>
</dbReference>
<dbReference type="InterPro" id="IPR031157">
    <property type="entry name" value="G_TR_CS"/>
</dbReference>
<dbReference type="InterPro" id="IPR041757">
    <property type="entry name" value="CysN_GTP-bd"/>
</dbReference>
<reference evidence="9 10" key="1">
    <citation type="submission" date="2020-07" db="EMBL/GenBank/DDBJ databases">
        <title>Sequencing the genomes of 1000 actinobacteria strains.</title>
        <authorList>
            <person name="Klenk H.-P."/>
        </authorList>
    </citation>
    <scope>NUCLEOTIDE SEQUENCE [LARGE SCALE GENOMIC DNA]</scope>
    <source>
        <strain evidence="9 10">DSM 23987</strain>
    </source>
</reference>
<protein>
    <recommendedName>
        <fullName evidence="1">sulfate adenylyltransferase</fullName>
        <ecNumber evidence="1">2.7.7.4</ecNumber>
    </recommendedName>
</protein>
<evidence type="ECO:0000256" key="2">
    <source>
        <dbReference type="ARBA" id="ARBA00022679"/>
    </source>
</evidence>
<dbReference type="RefSeq" id="WP_179422831.1">
    <property type="nucleotide sequence ID" value="NZ_JACCAB010000001.1"/>
</dbReference>
<dbReference type="GO" id="GO:0004781">
    <property type="term" value="F:sulfate adenylyltransferase (ATP) activity"/>
    <property type="evidence" value="ECO:0007669"/>
    <property type="project" value="UniProtKB-EC"/>
</dbReference>
<dbReference type="AlphaFoldDB" id="A0A852WHR2"/>
<dbReference type="PANTHER" id="PTHR23115">
    <property type="entry name" value="TRANSLATION FACTOR"/>
    <property type="match status" value="1"/>
</dbReference>
<dbReference type="FunFam" id="3.40.50.300:FF:000119">
    <property type="entry name" value="Sulfate adenylyltransferase subunit 1"/>
    <property type="match status" value="1"/>
</dbReference>
<feature type="domain" description="Tr-type G" evidence="8">
    <location>
        <begin position="36"/>
        <end position="250"/>
    </location>
</feature>
<dbReference type="InterPro" id="IPR009001">
    <property type="entry name" value="Transl_elong_EF1A/Init_IF2_C"/>
</dbReference>
<dbReference type="PROSITE" id="PS00301">
    <property type="entry name" value="G_TR_1"/>
    <property type="match status" value="1"/>
</dbReference>
<accession>A0A852WHR2</accession>
<dbReference type="GO" id="GO:0005525">
    <property type="term" value="F:GTP binding"/>
    <property type="evidence" value="ECO:0007669"/>
    <property type="project" value="UniProtKB-KW"/>
</dbReference>
<keyword evidence="4" id="KW-0547">Nucleotide-binding</keyword>
<keyword evidence="2 9" id="KW-0808">Transferase</keyword>